<evidence type="ECO:0000256" key="1">
    <source>
        <dbReference type="SAM" id="MobiDB-lite"/>
    </source>
</evidence>
<dbReference type="EMBL" id="CAGS01000171">
    <property type="protein sequence ID" value="CCF83658.1"/>
    <property type="molecule type" value="Genomic_DNA"/>
</dbReference>
<sequence length="119" mass="13198">MREQLIEGAITRAVEALVGVNGARTVTETRARTICERLAHEAATAATSSVLHSLKTSGQVAEELGVNRQRVWQLAKSRQLGWHIGRDIIFTPAEVDQMRDRKPGRPRRNQEEDASGPDD</sequence>
<dbReference type="RefSeq" id="WP_008477134.1">
    <property type="nucleotide sequence ID" value="NZ_CAGS01000171.1"/>
</dbReference>
<organism evidence="2 3">
    <name type="scientific">Nitrolancea hollandica Lb</name>
    <dbReference type="NCBI Taxonomy" id="1129897"/>
    <lineage>
        <taxon>Bacteria</taxon>
        <taxon>Pseudomonadati</taxon>
        <taxon>Thermomicrobiota</taxon>
        <taxon>Thermomicrobia</taxon>
        <taxon>Sphaerobacterales</taxon>
        <taxon>Sphaerobacterineae</taxon>
        <taxon>Sphaerobacteraceae</taxon>
        <taxon>Nitrolancea</taxon>
    </lineage>
</organism>
<proteinExistence type="predicted"/>
<feature type="region of interest" description="Disordered" evidence="1">
    <location>
        <begin position="93"/>
        <end position="119"/>
    </location>
</feature>
<keyword evidence="3" id="KW-1185">Reference proteome</keyword>
<dbReference type="Proteomes" id="UP000004221">
    <property type="component" value="Unassembled WGS sequence"/>
</dbReference>
<evidence type="ECO:0000313" key="2">
    <source>
        <dbReference type="EMBL" id="CCF83658.1"/>
    </source>
</evidence>
<evidence type="ECO:0000313" key="3">
    <source>
        <dbReference type="Proteomes" id="UP000004221"/>
    </source>
</evidence>
<gene>
    <name evidence="2" type="ORF">NITHO_2520033</name>
</gene>
<comment type="caution">
    <text evidence="2">The sequence shown here is derived from an EMBL/GenBank/DDBJ whole genome shotgun (WGS) entry which is preliminary data.</text>
</comment>
<accession>I4EG46</accession>
<feature type="compositionally biased region" description="Basic and acidic residues" evidence="1">
    <location>
        <begin position="96"/>
        <end position="111"/>
    </location>
</feature>
<protein>
    <submittedName>
        <fullName evidence="2">Uncharacterized protein</fullName>
    </submittedName>
</protein>
<name>I4EG46_9BACT</name>
<reference evidence="2 3" key="1">
    <citation type="journal article" date="2012" name="ISME J.">
        <title>Nitrification expanded: discovery, physiology and genomics of a nitrite-oxidizing bacterium from the phylum Chloroflexi.</title>
        <authorList>
            <person name="Sorokin D.Y."/>
            <person name="Lucker S."/>
            <person name="Vejmelkova D."/>
            <person name="Kostrikina N.A."/>
            <person name="Kleerebezem R."/>
            <person name="Rijpstra W.I."/>
            <person name="Damste J.S."/>
            <person name="Le Paslier D."/>
            <person name="Muyzer G."/>
            <person name="Wagner M."/>
            <person name="van Loosdrecht M.C."/>
            <person name="Daims H."/>
        </authorList>
    </citation>
    <scope>NUCLEOTIDE SEQUENCE [LARGE SCALE GENOMIC DNA]</scope>
    <source>
        <strain evidence="3">none</strain>
    </source>
</reference>
<dbReference type="AlphaFoldDB" id="I4EG46"/>